<evidence type="ECO:0000256" key="4">
    <source>
        <dbReference type="ARBA" id="ARBA00022475"/>
    </source>
</evidence>
<feature type="transmembrane region" description="Helical" evidence="8">
    <location>
        <begin position="256"/>
        <end position="273"/>
    </location>
</feature>
<accession>A0A3A4P355</accession>
<evidence type="ECO:0000256" key="3">
    <source>
        <dbReference type="ARBA" id="ARBA00022448"/>
    </source>
</evidence>
<name>A0A3A4P355_ABYX5</name>
<dbReference type="AlphaFoldDB" id="A0A3A4P355"/>
<organism evidence="10 11">
    <name type="scientific">Abyssobacteria bacterium (strain SURF_5)</name>
    <dbReference type="NCBI Taxonomy" id="2093360"/>
    <lineage>
        <taxon>Bacteria</taxon>
        <taxon>Pseudomonadati</taxon>
        <taxon>Candidatus Hydrogenedentota</taxon>
        <taxon>Candidatus Abyssobacteria</taxon>
    </lineage>
</organism>
<sequence>MEKEISLRKFRDITLAFSRSAALIIFLLTYIGLVFLPRRRMQAAVAGAGALMLLGVVSPFEAFRLINWNVMGIFWGTLVVAELFMASNTPAYLAELVVAKSRNVVWATLAICALTSLISAFVENVATVLIVAPVALAITGRLHISPVPVIIGLAVSSNLQGAATLIGDPPSMLLGGFAKMTFNDFFVYEGKPSIFFAVQLGAIASFFTLYLIFRNMRQPIQIERTQEIQMWTPPIMLVLLIVLLALSSLIDPGFSSLAGIICVAFGVFGFIWYRVAHRGNIVNLFTALDWQTTFFLMGVFVVVGGITHVGWIDDITVLFSRISGDNTFLAYSLLVWISVIFSAFIDNVPYLLAMLPVAQGLAGELGTSDTLLMFGLLIGASLGGNITPIGASANIVGVGILSKRGHHVSLREFARIGVPFTLVATFFAYIFIWFIWK</sequence>
<evidence type="ECO:0000313" key="10">
    <source>
        <dbReference type="EMBL" id="RJP25579.1"/>
    </source>
</evidence>
<keyword evidence="7 8" id="KW-0472">Membrane</keyword>
<feature type="transmembrane region" description="Helical" evidence="8">
    <location>
        <begin position="104"/>
        <end position="122"/>
    </location>
</feature>
<dbReference type="PANTHER" id="PTHR43568:SF1">
    <property type="entry name" value="P PROTEIN"/>
    <property type="match status" value="1"/>
</dbReference>
<comment type="similarity">
    <text evidence="2">Belongs to the CitM (TC 2.A.11) transporter family.</text>
</comment>
<feature type="transmembrane region" description="Helical" evidence="8">
    <location>
        <begin position="16"/>
        <end position="36"/>
    </location>
</feature>
<evidence type="ECO:0000256" key="7">
    <source>
        <dbReference type="ARBA" id="ARBA00023136"/>
    </source>
</evidence>
<keyword evidence="5 8" id="KW-0812">Transmembrane</keyword>
<feature type="transmembrane region" description="Helical" evidence="8">
    <location>
        <begin position="333"/>
        <end position="358"/>
    </location>
</feature>
<dbReference type="Proteomes" id="UP000265882">
    <property type="component" value="Unassembled WGS sequence"/>
</dbReference>
<evidence type="ECO:0000256" key="1">
    <source>
        <dbReference type="ARBA" id="ARBA00004651"/>
    </source>
</evidence>
<evidence type="ECO:0000256" key="6">
    <source>
        <dbReference type="ARBA" id="ARBA00022989"/>
    </source>
</evidence>
<protein>
    <submittedName>
        <fullName evidence="10">Arsenic transporter</fullName>
    </submittedName>
</protein>
<feature type="transmembrane region" description="Helical" evidence="8">
    <location>
        <begin position="194"/>
        <end position="213"/>
    </location>
</feature>
<feature type="transmembrane region" description="Helical" evidence="8">
    <location>
        <begin position="416"/>
        <end position="436"/>
    </location>
</feature>
<dbReference type="InterPro" id="IPR000802">
    <property type="entry name" value="Arsenical_pump_ArsB"/>
</dbReference>
<keyword evidence="3" id="KW-0813">Transport</keyword>
<proteinExistence type="inferred from homology"/>
<gene>
    <name evidence="10" type="ORF">C4520_02210</name>
</gene>
<evidence type="ECO:0000313" key="11">
    <source>
        <dbReference type="Proteomes" id="UP000265882"/>
    </source>
</evidence>
<feature type="transmembrane region" description="Helical" evidence="8">
    <location>
        <begin position="370"/>
        <end position="396"/>
    </location>
</feature>
<dbReference type="EMBL" id="QZKU01000020">
    <property type="protein sequence ID" value="RJP25579.1"/>
    <property type="molecule type" value="Genomic_DNA"/>
</dbReference>
<feature type="domain" description="Citrate transporter-like" evidence="9">
    <location>
        <begin position="31"/>
        <end position="366"/>
    </location>
</feature>
<keyword evidence="6 8" id="KW-1133">Transmembrane helix</keyword>
<feature type="transmembrane region" description="Helical" evidence="8">
    <location>
        <begin position="294"/>
        <end position="313"/>
    </location>
</feature>
<feature type="transmembrane region" description="Helical" evidence="8">
    <location>
        <begin position="43"/>
        <end position="60"/>
    </location>
</feature>
<dbReference type="InterPro" id="IPR051475">
    <property type="entry name" value="Diverse_Ion_Transporter"/>
</dbReference>
<dbReference type="GO" id="GO:0005886">
    <property type="term" value="C:plasma membrane"/>
    <property type="evidence" value="ECO:0007669"/>
    <property type="project" value="UniProtKB-SubCell"/>
</dbReference>
<feature type="transmembrane region" description="Helical" evidence="8">
    <location>
        <begin position="128"/>
        <end position="155"/>
    </location>
</feature>
<keyword evidence="4" id="KW-1003">Cell membrane</keyword>
<dbReference type="PANTHER" id="PTHR43568">
    <property type="entry name" value="P PROTEIN"/>
    <property type="match status" value="1"/>
</dbReference>
<dbReference type="PRINTS" id="PR00758">
    <property type="entry name" value="ARSENICPUMP"/>
</dbReference>
<feature type="transmembrane region" description="Helical" evidence="8">
    <location>
        <begin position="66"/>
        <end position="84"/>
    </location>
</feature>
<evidence type="ECO:0000256" key="8">
    <source>
        <dbReference type="SAM" id="Phobius"/>
    </source>
</evidence>
<evidence type="ECO:0000259" key="9">
    <source>
        <dbReference type="Pfam" id="PF03600"/>
    </source>
</evidence>
<feature type="transmembrane region" description="Helical" evidence="8">
    <location>
        <begin position="234"/>
        <end position="250"/>
    </location>
</feature>
<feature type="transmembrane region" description="Helical" evidence="8">
    <location>
        <begin position="162"/>
        <end position="182"/>
    </location>
</feature>
<dbReference type="GO" id="GO:0015105">
    <property type="term" value="F:arsenite transmembrane transporter activity"/>
    <property type="evidence" value="ECO:0007669"/>
    <property type="project" value="InterPro"/>
</dbReference>
<dbReference type="Pfam" id="PF03600">
    <property type="entry name" value="CitMHS"/>
    <property type="match status" value="1"/>
</dbReference>
<comment type="subcellular location">
    <subcellularLocation>
        <location evidence="1">Cell membrane</location>
        <topology evidence="1">Multi-pass membrane protein</topology>
    </subcellularLocation>
</comment>
<evidence type="ECO:0000256" key="2">
    <source>
        <dbReference type="ARBA" id="ARBA00009843"/>
    </source>
</evidence>
<reference evidence="10 11" key="1">
    <citation type="journal article" date="2017" name="ISME J.">
        <title>Energy and carbon metabolisms in a deep terrestrial subsurface fluid microbial community.</title>
        <authorList>
            <person name="Momper L."/>
            <person name="Jungbluth S.P."/>
            <person name="Lee M.D."/>
            <person name="Amend J.P."/>
        </authorList>
    </citation>
    <scope>NUCLEOTIDE SEQUENCE [LARGE SCALE GENOMIC DNA]</scope>
    <source>
        <strain evidence="10">SURF_5</strain>
    </source>
</reference>
<comment type="caution">
    <text evidence="10">The sequence shown here is derived from an EMBL/GenBank/DDBJ whole genome shotgun (WGS) entry which is preliminary data.</text>
</comment>
<evidence type="ECO:0000256" key="5">
    <source>
        <dbReference type="ARBA" id="ARBA00022692"/>
    </source>
</evidence>
<dbReference type="InterPro" id="IPR004680">
    <property type="entry name" value="Cit_transptr-like_dom"/>
</dbReference>